<evidence type="ECO:0000313" key="1">
    <source>
        <dbReference type="EMBL" id="MBC5782622.1"/>
    </source>
</evidence>
<dbReference type="RefSeq" id="WP_187075380.1">
    <property type="nucleotide sequence ID" value="NZ_JACORT010000002.1"/>
</dbReference>
<evidence type="ECO:0000313" key="2">
    <source>
        <dbReference type="Proteomes" id="UP000608513"/>
    </source>
</evidence>
<keyword evidence="2" id="KW-1185">Reference proteome</keyword>
<organism evidence="1 2">
    <name type="scientific">Ramlibacter cellulosilyticus</name>
    <dbReference type="NCBI Taxonomy" id="2764187"/>
    <lineage>
        <taxon>Bacteria</taxon>
        <taxon>Pseudomonadati</taxon>
        <taxon>Pseudomonadota</taxon>
        <taxon>Betaproteobacteria</taxon>
        <taxon>Burkholderiales</taxon>
        <taxon>Comamonadaceae</taxon>
        <taxon>Ramlibacter</taxon>
    </lineage>
</organism>
<dbReference type="EMBL" id="JACORT010000002">
    <property type="protein sequence ID" value="MBC5782622.1"/>
    <property type="molecule type" value="Genomic_DNA"/>
</dbReference>
<proteinExistence type="predicted"/>
<comment type="caution">
    <text evidence="1">The sequence shown here is derived from an EMBL/GenBank/DDBJ whole genome shotgun (WGS) entry which is preliminary data.</text>
</comment>
<sequence length="124" mass="12548">MRIRHDPATAAAILLVGVAALHGLLGSRLGPAPAAVAPAARQALPAAGTQARTALEWCRENVAIIHDVHWASACSAAAAAGEAEDSTECTLPDERARPLNVARASAEQQCLDDALAGTGAAPAR</sequence>
<protein>
    <submittedName>
        <fullName evidence="1">Uncharacterized protein</fullName>
    </submittedName>
</protein>
<name>A0A923SE62_9BURK</name>
<dbReference type="AlphaFoldDB" id="A0A923SE62"/>
<accession>A0A923SE62</accession>
<reference evidence="1" key="1">
    <citation type="submission" date="2020-08" db="EMBL/GenBank/DDBJ databases">
        <title>Ramlibacter sp. USB13 16S ribosomal RNA gene genome sequencing and assembly.</title>
        <authorList>
            <person name="Kang M."/>
        </authorList>
    </citation>
    <scope>NUCLEOTIDE SEQUENCE</scope>
    <source>
        <strain evidence="1">USB13</strain>
    </source>
</reference>
<dbReference type="Proteomes" id="UP000608513">
    <property type="component" value="Unassembled WGS sequence"/>
</dbReference>
<gene>
    <name evidence="1" type="ORF">H8N03_06670</name>
</gene>